<accession>A0A939JY63</accession>
<proteinExistence type="predicted"/>
<name>A0A939JY63_9HYPH</name>
<comment type="caution">
    <text evidence="2">The sequence shown here is derived from an EMBL/GenBank/DDBJ whole genome shotgun (WGS) entry which is preliminary data.</text>
</comment>
<sequence>MISPPLTALSAATVLAAFAVAFAPAHVAHAQDDGARDRGAGVILSEREREAAYPVQLPNGRIVYRTGSNGIPWLFGIGGVYGKASAIPLINGRTPSILASTPSAGIVPGQEPR</sequence>
<evidence type="ECO:0000256" key="1">
    <source>
        <dbReference type="SAM" id="SignalP"/>
    </source>
</evidence>
<keyword evidence="1" id="KW-0732">Signal</keyword>
<gene>
    <name evidence="2" type="ORF">J1C48_16020</name>
</gene>
<organism evidence="2 3">
    <name type="scientific">Jiella flava</name>
    <dbReference type="NCBI Taxonomy" id="2816857"/>
    <lineage>
        <taxon>Bacteria</taxon>
        <taxon>Pseudomonadati</taxon>
        <taxon>Pseudomonadota</taxon>
        <taxon>Alphaproteobacteria</taxon>
        <taxon>Hyphomicrobiales</taxon>
        <taxon>Aurantimonadaceae</taxon>
        <taxon>Jiella</taxon>
    </lineage>
</organism>
<dbReference type="RefSeq" id="WP_207258996.1">
    <property type="nucleotide sequence ID" value="NZ_JAFMPP010000015.1"/>
</dbReference>
<dbReference type="AlphaFoldDB" id="A0A939JY63"/>
<evidence type="ECO:0000313" key="3">
    <source>
        <dbReference type="Proteomes" id="UP000664122"/>
    </source>
</evidence>
<protein>
    <submittedName>
        <fullName evidence="2">Uncharacterized protein</fullName>
    </submittedName>
</protein>
<keyword evidence="3" id="KW-1185">Reference proteome</keyword>
<reference evidence="2" key="1">
    <citation type="submission" date="2021-03" db="EMBL/GenBank/DDBJ databases">
        <title>Whole genome sequence of Jiella sp. CQZ9-1.</title>
        <authorList>
            <person name="Tuo L."/>
        </authorList>
    </citation>
    <scope>NUCLEOTIDE SEQUENCE</scope>
    <source>
        <strain evidence="2">CQZ9-1</strain>
    </source>
</reference>
<feature type="signal peptide" evidence="1">
    <location>
        <begin position="1"/>
        <end position="30"/>
    </location>
</feature>
<evidence type="ECO:0000313" key="2">
    <source>
        <dbReference type="EMBL" id="MBO0664086.1"/>
    </source>
</evidence>
<feature type="chain" id="PRO_5036792849" evidence="1">
    <location>
        <begin position="31"/>
        <end position="113"/>
    </location>
</feature>
<dbReference type="EMBL" id="JAFMPP010000015">
    <property type="protein sequence ID" value="MBO0664086.1"/>
    <property type="molecule type" value="Genomic_DNA"/>
</dbReference>
<dbReference type="Proteomes" id="UP000664122">
    <property type="component" value="Unassembled WGS sequence"/>
</dbReference>